<dbReference type="SUPFAM" id="SSF52266">
    <property type="entry name" value="SGNH hydrolase"/>
    <property type="match status" value="1"/>
</dbReference>
<name>A0A1Y1VUT4_9FUNG</name>
<reference evidence="2 3" key="2">
    <citation type="submission" date="2016-08" db="EMBL/GenBank/DDBJ databases">
        <title>Pervasive Adenine N6-methylation of Active Genes in Fungi.</title>
        <authorList>
            <consortium name="DOE Joint Genome Institute"/>
            <person name="Mondo S.J."/>
            <person name="Dannebaum R.O."/>
            <person name="Kuo R.C."/>
            <person name="Labutti K."/>
            <person name="Haridas S."/>
            <person name="Kuo A."/>
            <person name="Salamov A."/>
            <person name="Ahrendt S.R."/>
            <person name="Lipzen A."/>
            <person name="Sullivan W."/>
            <person name="Andreopoulos W.B."/>
            <person name="Clum A."/>
            <person name="Lindquist E."/>
            <person name="Daum C."/>
            <person name="Ramamoorthy G.K."/>
            <person name="Gryganskyi A."/>
            <person name="Culley D."/>
            <person name="Magnuson J.K."/>
            <person name="James T.Y."/>
            <person name="O'Malley M.A."/>
            <person name="Stajich J.E."/>
            <person name="Spatafora J.W."/>
            <person name="Visel A."/>
            <person name="Grigoriev I.V."/>
        </authorList>
    </citation>
    <scope>NUCLEOTIDE SEQUENCE [LARGE SCALE GENOMIC DNA]</scope>
    <source>
        <strain evidence="2 3">S4</strain>
    </source>
</reference>
<keyword evidence="3" id="KW-1185">Reference proteome</keyword>
<organism evidence="2 3">
    <name type="scientific">Anaeromyces robustus</name>
    <dbReference type="NCBI Taxonomy" id="1754192"/>
    <lineage>
        <taxon>Eukaryota</taxon>
        <taxon>Fungi</taxon>
        <taxon>Fungi incertae sedis</taxon>
        <taxon>Chytridiomycota</taxon>
        <taxon>Chytridiomycota incertae sedis</taxon>
        <taxon>Neocallimastigomycetes</taxon>
        <taxon>Neocallimastigales</taxon>
        <taxon>Neocallimastigaceae</taxon>
        <taxon>Anaeromyces</taxon>
    </lineage>
</organism>
<feature type="domain" description="Carbohydrate esterase 2 N-terminal" evidence="1">
    <location>
        <begin position="33"/>
        <end position="138"/>
    </location>
</feature>
<dbReference type="CDD" id="cd01831">
    <property type="entry name" value="Endoglucanase_E_like"/>
    <property type="match status" value="1"/>
</dbReference>
<dbReference type="PANTHER" id="PTHR37834:SF2">
    <property type="entry name" value="ESTERASE, SGNH HYDROLASE-TYPE"/>
    <property type="match status" value="1"/>
</dbReference>
<dbReference type="InterPro" id="IPR036514">
    <property type="entry name" value="SGNH_hydro_sf"/>
</dbReference>
<dbReference type="Proteomes" id="UP000193944">
    <property type="component" value="Unassembled WGS sequence"/>
</dbReference>
<accession>A0A1Y1VUT4</accession>
<dbReference type="Gene3D" id="3.40.50.1110">
    <property type="entry name" value="SGNH hydrolase"/>
    <property type="match status" value="1"/>
</dbReference>
<dbReference type="Pfam" id="PF17996">
    <property type="entry name" value="CE2_N"/>
    <property type="match status" value="1"/>
</dbReference>
<dbReference type="EMBL" id="MCFG01000481">
    <property type="protein sequence ID" value="ORX65058.1"/>
    <property type="molecule type" value="Genomic_DNA"/>
</dbReference>
<gene>
    <name evidence="2" type="ORF">BCR32DRAFT_330447</name>
</gene>
<reference evidence="2 3" key="1">
    <citation type="submission" date="2016-08" db="EMBL/GenBank/DDBJ databases">
        <title>A Parts List for Fungal Cellulosomes Revealed by Comparative Genomics.</title>
        <authorList>
            <consortium name="DOE Joint Genome Institute"/>
            <person name="Haitjema C.H."/>
            <person name="Gilmore S.P."/>
            <person name="Henske J.K."/>
            <person name="Solomon K.V."/>
            <person name="De Groot R."/>
            <person name="Kuo A."/>
            <person name="Mondo S.J."/>
            <person name="Salamov A.A."/>
            <person name="Labutti K."/>
            <person name="Zhao Z."/>
            <person name="Chiniquy J."/>
            <person name="Barry K."/>
            <person name="Brewer H.M."/>
            <person name="Purvine S.O."/>
            <person name="Wright A.T."/>
            <person name="Boxma B."/>
            <person name="Van Alen T."/>
            <person name="Hackstein J.H."/>
            <person name="Baker S.E."/>
            <person name="Grigoriev I.V."/>
            <person name="O'Malley M.A."/>
        </authorList>
    </citation>
    <scope>NUCLEOTIDE SEQUENCE [LARGE SCALE GENOMIC DNA]</scope>
    <source>
        <strain evidence="2 3">S4</strain>
    </source>
</reference>
<sequence length="391" mass="44572">MDCNKLNNSCSDNNKLQPQLNSFKPTKDNVKILGRTLYQNGSLWVSHTDSSIEFKFTGKICIIVISTDSIYGSLSEENPAHIFVYGDDKQYIDVITTKSIMELKIEFDEIAEHVIRLMKVSECHKGSIYINEIKTDSDSIRPTAAKNKKIEFIGDSITCAFGALDTEGEFTTRTEDGTKSYAYKVAQKFDVDYSIFGFSGYGIYSGFSFNGIRNPDFLVPPHYDKLGELKWNEEHPEATNIVMANIKWDASEFIPDLIVINLGTNDDLYVRYINDEKTKEIEKINFSNEYKKFIKHVRSIHPNSEILCTIGVMGQDFFPLIENVVSTYCKETNDNKINVFKFNIQNIEKNGIGIMDHPNALSQVDAAIELIEEIEKRYGWKSNPNIDITEK</sequence>
<evidence type="ECO:0000313" key="3">
    <source>
        <dbReference type="Proteomes" id="UP000193944"/>
    </source>
</evidence>
<dbReference type="InterPro" id="IPR040794">
    <property type="entry name" value="CE2_N"/>
</dbReference>
<dbReference type="InterPro" id="IPR052762">
    <property type="entry name" value="PCW_deacetylase/CE"/>
</dbReference>
<proteinExistence type="predicted"/>
<dbReference type="PANTHER" id="PTHR37834">
    <property type="entry name" value="GDSL-LIKE LIPASE/ACYLHYDROLASE DOMAIN PROTEIN (AFU_ORTHOLOGUE AFUA_2G00620)"/>
    <property type="match status" value="1"/>
</dbReference>
<dbReference type="InterPro" id="IPR001087">
    <property type="entry name" value="GDSL"/>
</dbReference>
<dbReference type="OrthoDB" id="2128264at2759"/>
<dbReference type="InterPro" id="IPR037461">
    <property type="entry name" value="CtCE2-like_dom"/>
</dbReference>
<dbReference type="Pfam" id="PF00657">
    <property type="entry name" value="Lipase_GDSL"/>
    <property type="match status" value="1"/>
</dbReference>
<protein>
    <recommendedName>
        <fullName evidence="1">Carbohydrate esterase 2 N-terminal domain-containing protein</fullName>
    </recommendedName>
</protein>
<dbReference type="GO" id="GO:0052689">
    <property type="term" value="F:carboxylic ester hydrolase activity"/>
    <property type="evidence" value="ECO:0007669"/>
    <property type="project" value="InterPro"/>
</dbReference>
<evidence type="ECO:0000313" key="2">
    <source>
        <dbReference type="EMBL" id="ORX65058.1"/>
    </source>
</evidence>
<dbReference type="AlphaFoldDB" id="A0A1Y1VUT4"/>
<dbReference type="Gene3D" id="2.60.120.260">
    <property type="entry name" value="Galactose-binding domain-like"/>
    <property type="match status" value="1"/>
</dbReference>
<evidence type="ECO:0000259" key="1">
    <source>
        <dbReference type="Pfam" id="PF17996"/>
    </source>
</evidence>
<comment type="caution">
    <text evidence="2">The sequence shown here is derived from an EMBL/GenBank/DDBJ whole genome shotgun (WGS) entry which is preliminary data.</text>
</comment>